<dbReference type="AlphaFoldDB" id="A0A0P0X0M5"/>
<keyword evidence="3" id="KW-1185">Reference proteome</keyword>
<accession>A0A0P0X0M5</accession>
<dbReference type="PaxDb" id="39947-A0A0P0X0M5"/>
<proteinExistence type="predicted"/>
<reference evidence="3" key="1">
    <citation type="journal article" date="2005" name="Nature">
        <title>The map-based sequence of the rice genome.</title>
        <authorList>
            <consortium name="International rice genome sequencing project (IRGSP)"/>
            <person name="Matsumoto T."/>
            <person name="Wu J."/>
            <person name="Kanamori H."/>
            <person name="Katayose Y."/>
            <person name="Fujisawa M."/>
            <person name="Namiki N."/>
            <person name="Mizuno H."/>
            <person name="Yamamoto K."/>
            <person name="Antonio B.A."/>
            <person name="Baba T."/>
            <person name="Sakata K."/>
            <person name="Nagamura Y."/>
            <person name="Aoki H."/>
            <person name="Arikawa K."/>
            <person name="Arita K."/>
            <person name="Bito T."/>
            <person name="Chiden Y."/>
            <person name="Fujitsuka N."/>
            <person name="Fukunaka R."/>
            <person name="Hamada M."/>
            <person name="Harada C."/>
            <person name="Hayashi A."/>
            <person name="Hijishita S."/>
            <person name="Honda M."/>
            <person name="Hosokawa S."/>
            <person name="Ichikawa Y."/>
            <person name="Idonuma A."/>
            <person name="Iijima M."/>
            <person name="Ikeda M."/>
            <person name="Ikeno M."/>
            <person name="Ito K."/>
            <person name="Ito S."/>
            <person name="Ito T."/>
            <person name="Ito Y."/>
            <person name="Ito Y."/>
            <person name="Iwabuchi A."/>
            <person name="Kamiya K."/>
            <person name="Karasawa W."/>
            <person name="Kurita K."/>
            <person name="Katagiri S."/>
            <person name="Kikuta A."/>
            <person name="Kobayashi H."/>
            <person name="Kobayashi N."/>
            <person name="Machita K."/>
            <person name="Maehara T."/>
            <person name="Masukawa M."/>
            <person name="Mizubayashi T."/>
            <person name="Mukai Y."/>
            <person name="Nagasaki H."/>
            <person name="Nagata Y."/>
            <person name="Naito S."/>
            <person name="Nakashima M."/>
            <person name="Nakama Y."/>
            <person name="Nakamichi Y."/>
            <person name="Nakamura M."/>
            <person name="Meguro A."/>
            <person name="Negishi M."/>
            <person name="Ohta I."/>
            <person name="Ohta T."/>
            <person name="Okamoto M."/>
            <person name="Ono N."/>
            <person name="Saji S."/>
            <person name="Sakaguchi M."/>
            <person name="Sakai K."/>
            <person name="Shibata M."/>
            <person name="Shimokawa T."/>
            <person name="Song J."/>
            <person name="Takazaki Y."/>
            <person name="Terasawa K."/>
            <person name="Tsugane M."/>
            <person name="Tsuji K."/>
            <person name="Ueda S."/>
            <person name="Waki K."/>
            <person name="Yamagata H."/>
            <person name="Yamamoto M."/>
            <person name="Yamamoto S."/>
            <person name="Yamane H."/>
            <person name="Yoshiki S."/>
            <person name="Yoshihara R."/>
            <person name="Yukawa K."/>
            <person name="Zhong H."/>
            <person name="Yano M."/>
            <person name="Yuan Q."/>
            <person name="Ouyang S."/>
            <person name="Liu J."/>
            <person name="Jones K.M."/>
            <person name="Gansberger K."/>
            <person name="Moffat K."/>
            <person name="Hill J."/>
            <person name="Bera J."/>
            <person name="Fadrosh D."/>
            <person name="Jin S."/>
            <person name="Johri S."/>
            <person name="Kim M."/>
            <person name="Overton L."/>
            <person name="Reardon M."/>
            <person name="Tsitrin T."/>
            <person name="Vuong H."/>
            <person name="Weaver B."/>
            <person name="Ciecko A."/>
            <person name="Tallon L."/>
            <person name="Jackson J."/>
            <person name="Pai G."/>
            <person name="Aken S.V."/>
            <person name="Utterback T."/>
            <person name="Reidmuller S."/>
            <person name="Feldblyum T."/>
            <person name="Hsiao J."/>
            <person name="Zismann V."/>
            <person name="Iobst S."/>
            <person name="de Vazeille A.R."/>
            <person name="Buell C.R."/>
            <person name="Ying K."/>
            <person name="Li Y."/>
            <person name="Lu T."/>
            <person name="Huang Y."/>
            <person name="Zhao Q."/>
            <person name="Feng Q."/>
            <person name="Zhang L."/>
            <person name="Zhu J."/>
            <person name="Weng Q."/>
            <person name="Mu J."/>
            <person name="Lu Y."/>
            <person name="Fan D."/>
            <person name="Liu Y."/>
            <person name="Guan J."/>
            <person name="Zhang Y."/>
            <person name="Yu S."/>
            <person name="Liu X."/>
            <person name="Zhang Y."/>
            <person name="Hong G."/>
            <person name="Han B."/>
            <person name="Choisne N."/>
            <person name="Demange N."/>
            <person name="Orjeda G."/>
            <person name="Samain S."/>
            <person name="Cattolico L."/>
            <person name="Pelletier E."/>
            <person name="Couloux A."/>
            <person name="Segurens B."/>
            <person name="Wincker P."/>
            <person name="D'Hont A."/>
            <person name="Scarpelli C."/>
            <person name="Weissenbach J."/>
            <person name="Salanoubat M."/>
            <person name="Quetier F."/>
            <person name="Yu Y."/>
            <person name="Kim H.R."/>
            <person name="Rambo T."/>
            <person name="Currie J."/>
            <person name="Collura K."/>
            <person name="Luo M."/>
            <person name="Yang T."/>
            <person name="Ammiraju J.S.S."/>
            <person name="Engler F."/>
            <person name="Soderlund C."/>
            <person name="Wing R.A."/>
            <person name="Palmer L.E."/>
            <person name="de la Bastide M."/>
            <person name="Spiegel L."/>
            <person name="Nascimento L."/>
            <person name="Zutavern T."/>
            <person name="O'Shaughnessy A."/>
            <person name="Dike S."/>
            <person name="Dedhia N."/>
            <person name="Preston R."/>
            <person name="Balija V."/>
            <person name="McCombie W.R."/>
            <person name="Chow T."/>
            <person name="Chen H."/>
            <person name="Chung M."/>
            <person name="Chen C."/>
            <person name="Shaw J."/>
            <person name="Wu H."/>
            <person name="Hsiao K."/>
            <person name="Chao Y."/>
            <person name="Chu M."/>
            <person name="Cheng C."/>
            <person name="Hour A."/>
            <person name="Lee P."/>
            <person name="Lin S."/>
            <person name="Lin Y."/>
            <person name="Liou J."/>
            <person name="Liu S."/>
            <person name="Hsing Y."/>
            <person name="Raghuvanshi S."/>
            <person name="Mohanty A."/>
            <person name="Bharti A.K."/>
            <person name="Gaur A."/>
            <person name="Gupta V."/>
            <person name="Kumar D."/>
            <person name="Ravi V."/>
            <person name="Vij S."/>
            <person name="Kapur A."/>
            <person name="Khurana P."/>
            <person name="Khurana P."/>
            <person name="Khurana J.P."/>
            <person name="Tyagi A.K."/>
            <person name="Gaikwad K."/>
            <person name="Singh A."/>
            <person name="Dalal V."/>
            <person name="Srivastava S."/>
            <person name="Dixit A."/>
            <person name="Pal A.K."/>
            <person name="Ghazi I.A."/>
            <person name="Yadav M."/>
            <person name="Pandit A."/>
            <person name="Bhargava A."/>
            <person name="Sureshbabu K."/>
            <person name="Batra K."/>
            <person name="Sharma T.R."/>
            <person name="Mohapatra T."/>
            <person name="Singh N.K."/>
            <person name="Messing J."/>
            <person name="Nelson A.B."/>
            <person name="Fuks G."/>
            <person name="Kavchok S."/>
            <person name="Keizer G."/>
            <person name="Linton E."/>
            <person name="Llaca V."/>
            <person name="Song R."/>
            <person name="Tanyolac B."/>
            <person name="Young S."/>
            <person name="Ho-Il K."/>
            <person name="Hahn J.H."/>
            <person name="Sangsakoo G."/>
            <person name="Vanavichit A."/>
            <person name="de Mattos Luiz.A.T."/>
            <person name="Zimmer P.D."/>
            <person name="Malone G."/>
            <person name="Dellagostin O."/>
            <person name="de Oliveira A.C."/>
            <person name="Bevan M."/>
            <person name="Bancroft I."/>
            <person name="Minx P."/>
            <person name="Cordum H."/>
            <person name="Wilson R."/>
            <person name="Cheng Z."/>
            <person name="Jin W."/>
            <person name="Jiang J."/>
            <person name="Leong S.A."/>
            <person name="Iwama H."/>
            <person name="Gojobori T."/>
            <person name="Itoh T."/>
            <person name="Niimura Y."/>
            <person name="Fujii Y."/>
            <person name="Habara T."/>
            <person name="Sakai H."/>
            <person name="Sato Y."/>
            <person name="Wilson G."/>
            <person name="Kumar K."/>
            <person name="McCouch S."/>
            <person name="Juretic N."/>
            <person name="Hoen D."/>
            <person name="Wright S."/>
            <person name="Bruskiewich R."/>
            <person name="Bureau T."/>
            <person name="Miyao A."/>
            <person name="Hirochika H."/>
            <person name="Nishikawa T."/>
            <person name="Kadowaki K."/>
            <person name="Sugiura M."/>
            <person name="Burr B."/>
            <person name="Sasaki T."/>
        </authorList>
    </citation>
    <scope>NUCLEOTIDE SEQUENCE [LARGE SCALE GENOMIC DNA]</scope>
    <source>
        <strain evidence="3">cv. Nipponbare</strain>
    </source>
</reference>
<protein>
    <submittedName>
        <fullName evidence="2">Os06g0707766 protein</fullName>
    </submittedName>
</protein>
<gene>
    <name evidence="2" type="ordered locus">Os06g0707766</name>
    <name evidence="2" type="ORF">OSNPB_060707766</name>
</gene>
<dbReference type="STRING" id="39947.A0A0P0X0M5"/>
<evidence type="ECO:0000256" key="1">
    <source>
        <dbReference type="SAM" id="MobiDB-lite"/>
    </source>
</evidence>
<dbReference type="InParanoid" id="A0A0P0X0M5"/>
<dbReference type="Proteomes" id="UP000059680">
    <property type="component" value="Chromosome 6"/>
</dbReference>
<feature type="region of interest" description="Disordered" evidence="1">
    <location>
        <begin position="1"/>
        <end position="77"/>
    </location>
</feature>
<dbReference type="EMBL" id="AP014962">
    <property type="protein sequence ID" value="BAS99420.1"/>
    <property type="molecule type" value="Genomic_DNA"/>
</dbReference>
<evidence type="ECO:0000313" key="3">
    <source>
        <dbReference type="Proteomes" id="UP000059680"/>
    </source>
</evidence>
<name>A0A0P0X0M5_ORYSJ</name>
<reference evidence="2 3" key="3">
    <citation type="journal article" date="2013" name="Rice">
        <title>Improvement of the Oryza sativa Nipponbare reference genome using next generation sequence and optical map data.</title>
        <authorList>
            <person name="Kawahara Y."/>
            <person name="de la Bastide M."/>
            <person name="Hamilton J.P."/>
            <person name="Kanamori H."/>
            <person name="McCombie W.R."/>
            <person name="Ouyang S."/>
            <person name="Schwartz D.C."/>
            <person name="Tanaka T."/>
            <person name="Wu J."/>
            <person name="Zhou S."/>
            <person name="Childs K.L."/>
            <person name="Davidson R.M."/>
            <person name="Lin H."/>
            <person name="Quesada-Ocampo L."/>
            <person name="Vaillancourt B."/>
            <person name="Sakai H."/>
            <person name="Lee S.S."/>
            <person name="Kim J."/>
            <person name="Numa H."/>
            <person name="Itoh T."/>
            <person name="Buell C.R."/>
            <person name="Matsumoto T."/>
        </authorList>
    </citation>
    <scope>NUCLEOTIDE SEQUENCE [LARGE SCALE GENOMIC DNA]</scope>
    <source>
        <strain evidence="3">cv. Nipponbare</strain>
    </source>
</reference>
<organism evidence="2 3">
    <name type="scientific">Oryza sativa subsp. japonica</name>
    <name type="common">Rice</name>
    <dbReference type="NCBI Taxonomy" id="39947"/>
    <lineage>
        <taxon>Eukaryota</taxon>
        <taxon>Viridiplantae</taxon>
        <taxon>Streptophyta</taxon>
        <taxon>Embryophyta</taxon>
        <taxon>Tracheophyta</taxon>
        <taxon>Spermatophyta</taxon>
        <taxon>Magnoliopsida</taxon>
        <taxon>Liliopsida</taxon>
        <taxon>Poales</taxon>
        <taxon>Poaceae</taxon>
        <taxon>BOP clade</taxon>
        <taxon>Oryzoideae</taxon>
        <taxon>Oryzeae</taxon>
        <taxon>Oryzinae</taxon>
        <taxon>Oryza</taxon>
        <taxon>Oryza sativa</taxon>
    </lineage>
</organism>
<evidence type="ECO:0000313" key="2">
    <source>
        <dbReference type="EMBL" id="BAS99420.1"/>
    </source>
</evidence>
<reference evidence="2 3" key="2">
    <citation type="journal article" date="2013" name="Plant Cell Physiol.">
        <title>Rice Annotation Project Database (RAP-DB): an integrative and interactive database for rice genomics.</title>
        <authorList>
            <person name="Sakai H."/>
            <person name="Lee S.S."/>
            <person name="Tanaka T."/>
            <person name="Numa H."/>
            <person name="Kim J."/>
            <person name="Kawahara Y."/>
            <person name="Wakimoto H."/>
            <person name="Yang C.C."/>
            <person name="Iwamoto M."/>
            <person name="Abe T."/>
            <person name="Yamada Y."/>
            <person name="Muto A."/>
            <person name="Inokuchi H."/>
            <person name="Ikemura T."/>
            <person name="Matsumoto T."/>
            <person name="Sasaki T."/>
            <person name="Itoh T."/>
        </authorList>
    </citation>
    <scope>NUCLEOTIDE SEQUENCE [LARGE SCALE GENOMIC DNA]</scope>
    <source>
        <strain evidence="3">cv. Nipponbare</strain>
    </source>
</reference>
<sequence length="77" mass="8442">MLEMRSGKSLRLGPPERRGSFSRRMAVDGDAVRRRPPQPPPRSGGSRRDASTGFAESALRVPGSNVRNSRIHPAFEA</sequence>
<feature type="compositionally biased region" description="Basic and acidic residues" evidence="1">
    <location>
        <begin position="14"/>
        <end position="33"/>
    </location>
</feature>